<reference evidence="13 14" key="1">
    <citation type="journal article" date="2018" name="Sci. Rep.">
        <title>Genomic signatures of local adaptation to the degree of environmental predictability in rotifers.</title>
        <authorList>
            <person name="Franch-Gras L."/>
            <person name="Hahn C."/>
            <person name="Garcia-Roger E.M."/>
            <person name="Carmona M.J."/>
            <person name="Serra M."/>
            <person name="Gomez A."/>
        </authorList>
    </citation>
    <scope>NUCLEOTIDE SEQUENCE [LARGE SCALE GENOMIC DNA]</scope>
    <source>
        <strain evidence="13">HYR1</strain>
    </source>
</reference>
<dbReference type="InterPro" id="IPR036961">
    <property type="entry name" value="Kinesin_motor_dom_sf"/>
</dbReference>
<keyword evidence="7 9" id="KW-0505">Motor protein</keyword>
<feature type="compositionally biased region" description="Polar residues" evidence="11">
    <location>
        <begin position="1375"/>
        <end position="1414"/>
    </location>
</feature>
<evidence type="ECO:0000256" key="11">
    <source>
        <dbReference type="SAM" id="MobiDB-lite"/>
    </source>
</evidence>
<dbReference type="OrthoDB" id="2403182at2759"/>
<dbReference type="GO" id="GO:0072686">
    <property type="term" value="C:mitotic spindle"/>
    <property type="evidence" value="ECO:0007669"/>
    <property type="project" value="TreeGrafter"/>
</dbReference>
<keyword evidence="2" id="KW-0963">Cytoplasm</keyword>
<evidence type="ECO:0000256" key="4">
    <source>
        <dbReference type="ARBA" id="ARBA00022741"/>
    </source>
</evidence>
<feature type="compositionally biased region" description="Acidic residues" evidence="11">
    <location>
        <begin position="574"/>
        <end position="638"/>
    </location>
</feature>
<organism evidence="13 14">
    <name type="scientific">Brachionus plicatilis</name>
    <name type="common">Marine rotifer</name>
    <name type="synonym">Brachionus muelleri</name>
    <dbReference type="NCBI Taxonomy" id="10195"/>
    <lineage>
        <taxon>Eukaryota</taxon>
        <taxon>Metazoa</taxon>
        <taxon>Spiralia</taxon>
        <taxon>Gnathifera</taxon>
        <taxon>Rotifera</taxon>
        <taxon>Eurotatoria</taxon>
        <taxon>Monogononta</taxon>
        <taxon>Pseudotrocha</taxon>
        <taxon>Ploima</taxon>
        <taxon>Brachionidae</taxon>
        <taxon>Brachionus</taxon>
    </lineage>
</organism>
<dbReference type="InterPro" id="IPR001752">
    <property type="entry name" value="Kinesin_motor_dom"/>
</dbReference>
<evidence type="ECO:0000256" key="2">
    <source>
        <dbReference type="ARBA" id="ARBA00022490"/>
    </source>
</evidence>
<dbReference type="Proteomes" id="UP000276133">
    <property type="component" value="Unassembled WGS sequence"/>
</dbReference>
<feature type="region of interest" description="Disordered" evidence="11">
    <location>
        <begin position="1226"/>
        <end position="1445"/>
    </location>
</feature>
<feature type="coiled-coil region" evidence="10">
    <location>
        <begin position="976"/>
        <end position="1203"/>
    </location>
</feature>
<dbReference type="PRINTS" id="PR00380">
    <property type="entry name" value="KINESINHEAVY"/>
</dbReference>
<evidence type="ECO:0000256" key="1">
    <source>
        <dbReference type="ARBA" id="ARBA00004186"/>
    </source>
</evidence>
<name>A0A3M7Q7D3_BRAPC</name>
<keyword evidence="14" id="KW-1185">Reference proteome</keyword>
<feature type="compositionally biased region" description="Basic and acidic residues" evidence="11">
    <location>
        <begin position="30"/>
        <end position="53"/>
    </location>
</feature>
<dbReference type="GO" id="GO:0008017">
    <property type="term" value="F:microtubule binding"/>
    <property type="evidence" value="ECO:0007669"/>
    <property type="project" value="InterPro"/>
</dbReference>
<feature type="compositionally biased region" description="Low complexity" evidence="11">
    <location>
        <begin position="690"/>
        <end position="705"/>
    </location>
</feature>
<evidence type="ECO:0000256" key="10">
    <source>
        <dbReference type="SAM" id="Coils"/>
    </source>
</evidence>
<evidence type="ECO:0000256" key="8">
    <source>
        <dbReference type="ARBA" id="ARBA00023212"/>
    </source>
</evidence>
<evidence type="ECO:0000256" key="9">
    <source>
        <dbReference type="PROSITE-ProRule" id="PRU00283"/>
    </source>
</evidence>
<feature type="compositionally biased region" description="Acidic residues" evidence="11">
    <location>
        <begin position="1330"/>
        <end position="1340"/>
    </location>
</feature>
<keyword evidence="6 10" id="KW-0175">Coiled coil</keyword>
<dbReference type="GO" id="GO:0005524">
    <property type="term" value="F:ATP binding"/>
    <property type="evidence" value="ECO:0007669"/>
    <property type="project" value="UniProtKB-UniRule"/>
</dbReference>
<protein>
    <submittedName>
        <fullName evidence="13">Kinesin KIF20B isoform X1</fullName>
        <ecNumber evidence="13">3.6.1.15</ecNumber>
    </submittedName>
</protein>
<feature type="compositionally biased region" description="Polar residues" evidence="11">
    <location>
        <begin position="18"/>
        <end position="29"/>
    </location>
</feature>
<evidence type="ECO:0000256" key="7">
    <source>
        <dbReference type="ARBA" id="ARBA00023175"/>
    </source>
</evidence>
<dbReference type="GO" id="GO:0090307">
    <property type="term" value="P:mitotic spindle assembly"/>
    <property type="evidence" value="ECO:0007669"/>
    <property type="project" value="TreeGrafter"/>
</dbReference>
<gene>
    <name evidence="13" type="ORF">BpHYR1_010902</name>
</gene>
<dbReference type="InterPro" id="IPR047149">
    <property type="entry name" value="KIF11-like"/>
</dbReference>
<feature type="compositionally biased region" description="Acidic residues" evidence="11">
    <location>
        <begin position="656"/>
        <end position="689"/>
    </location>
</feature>
<dbReference type="SUPFAM" id="SSF52540">
    <property type="entry name" value="P-loop containing nucleoside triphosphate hydrolases"/>
    <property type="match status" value="1"/>
</dbReference>
<comment type="similarity">
    <text evidence="9">Belongs to the TRAFAC class myosin-kinesin ATPase superfamily. Kinesin family.</text>
</comment>
<comment type="subcellular location">
    <subcellularLocation>
        <location evidence="1">Cytoplasm</location>
        <location evidence="1">Cytoskeleton</location>
        <location evidence="1">Spindle</location>
    </subcellularLocation>
</comment>
<dbReference type="GO" id="GO:0051231">
    <property type="term" value="P:spindle elongation"/>
    <property type="evidence" value="ECO:0007669"/>
    <property type="project" value="TreeGrafter"/>
</dbReference>
<dbReference type="GO" id="GO:0017111">
    <property type="term" value="F:ribonucleoside triphosphate phosphatase activity"/>
    <property type="evidence" value="ECO:0007669"/>
    <property type="project" value="UniProtKB-EC"/>
</dbReference>
<dbReference type="PROSITE" id="PS50067">
    <property type="entry name" value="KINESIN_MOTOR_2"/>
    <property type="match status" value="1"/>
</dbReference>
<feature type="domain" description="Kinesin motor" evidence="12">
    <location>
        <begin position="82"/>
        <end position="532"/>
    </location>
</feature>
<feature type="compositionally biased region" description="Basic and acidic residues" evidence="11">
    <location>
        <begin position="564"/>
        <end position="573"/>
    </location>
</feature>
<feature type="compositionally biased region" description="Basic and acidic residues" evidence="11">
    <location>
        <begin position="1281"/>
        <end position="1306"/>
    </location>
</feature>
<dbReference type="GO" id="GO:0008574">
    <property type="term" value="F:plus-end-directed microtubule motor activity"/>
    <property type="evidence" value="ECO:0007669"/>
    <property type="project" value="TreeGrafter"/>
</dbReference>
<feature type="compositionally biased region" description="Basic residues" evidence="11">
    <location>
        <begin position="1269"/>
        <end position="1280"/>
    </location>
</feature>
<accession>A0A3M7Q7D3</accession>
<keyword evidence="13" id="KW-0378">Hydrolase</keyword>
<dbReference type="InterPro" id="IPR027417">
    <property type="entry name" value="P-loop_NTPase"/>
</dbReference>
<dbReference type="GO" id="GO:0005876">
    <property type="term" value="C:spindle microtubule"/>
    <property type="evidence" value="ECO:0007669"/>
    <property type="project" value="TreeGrafter"/>
</dbReference>
<dbReference type="EC" id="3.6.1.15" evidence="13"/>
<dbReference type="SMART" id="SM00129">
    <property type="entry name" value="KISc"/>
    <property type="match status" value="1"/>
</dbReference>
<evidence type="ECO:0000313" key="13">
    <source>
        <dbReference type="EMBL" id="RNA07330.1"/>
    </source>
</evidence>
<keyword evidence="3" id="KW-0597">Phosphoprotein</keyword>
<dbReference type="STRING" id="10195.A0A3M7Q7D3"/>
<evidence type="ECO:0000256" key="3">
    <source>
        <dbReference type="ARBA" id="ARBA00022553"/>
    </source>
</evidence>
<keyword evidence="5 9" id="KW-0067">ATP-binding</keyword>
<dbReference type="PANTHER" id="PTHR47970">
    <property type="entry name" value="KINESIN-LIKE PROTEIN KIF11"/>
    <property type="match status" value="1"/>
</dbReference>
<feature type="compositionally biased region" description="Low complexity" evidence="11">
    <location>
        <begin position="1240"/>
        <end position="1258"/>
    </location>
</feature>
<keyword evidence="4 9" id="KW-0547">Nucleotide-binding</keyword>
<sequence length="1445" mass="165291">MESSYCYLASNGKEAESINETTDLETTQDTSEKSRFDSSSDGTSESKIDHVEESLNNTTSIHDLKKNLYNEEEFRSINHSEPIHIFLKLKPLTDQEMAKQNNIKHYKIHSDTAISLIPPKYSVYCQNKQSLQNLSNTLYSFSYVFQPDISQQDFFKATIFPCLEKFFNGENLLIFSYGVTNSGKTFTMQGTNKNAGLIPRTLDVLFDTLKNNLETKRAAYSYKPEKFNEISSLTEAELNSELNIKEQILKLSNYKEIDRTDSFGSLNDLEDASGSLMSTKKFGSLDSISSYCSSASNLLELDSRIKISENKRYALWLCFYELYNDNVYDLLTIPTKSKMSLANNERPQLKIREDMNRVPYVEGLNHIPVFDTKEAIKVLKYGEKNLQKSSNSINATSSRSHATFCLKLVTIENNTINKGATIYINQLSFCDLAGIERSSKTNAVGITQKEASCINTSLMSLSRCIETMMQNQKNSKGAQLQVPYRVNKLTRLFQAYFEGRGMVKMIVNLNPSVNFFDENVNVLKFSSIANQIQIGLNDEEKIHYKVEPEKVEQNDRQSVAWESDQNKTKHVSDSEDDSEEESEEEEDSEEESGEEETEIEETCQESDEDTEEEIEESEEGSQDEEEEEETEEETEIEESATKSKLQKTSSTVNETTVEEESEDESDDETIEETDEETEVEETEIEETEMTVETTTNTTTSTTNITLNHSKMRKAESTRINAKTPKSVVQSGKKGDQTTAQNSIIESDLSTLLNETSMAIVKNTADMSKLQSWSNTELYQIIENLRAYIIKTRRDATKFEAELRNQLVTKWSRKVEETESYFQKEMENYKLRIDSDLAERINFIEQVNERKSKVKLEETKKNYDAILAENEEKFKKLNCQIDKLNEELSSKIWSSGPNDRSIKRKLSHCGYDESQVNVDANMMEFDDDLQIKEFNKNQSMQIQTSILSAGINTSMQTEIVKKKSIGIDADNEFFDQMHNYKKDLSMMNHEYESLNHEMDLKSNENENLRNELKKQLDNFRQLESESRQIQSELMSQLKMAEVNSKNLQSLLNEKEDLLSESSQQIVKLKEKISLFEAEVNENFKTLEDLDSKFLKLKSDSETEKKSLRDKSEEYRSELEAKKLAFERLEESKVQLQAEIDELKQIIEEKNTEIEVLKNDVQFKDNKIERLMFDAQQQKEQETIIQQYQAQVAKLEAENAAINCQSETASLPPIFHSKKPLKQDLMEMAVDCEPPKMKKSKSGTSLKKMSKSGSKLSILSENGDSGELGKKKTLVSKTKKKHSVDESSESHKDKKKDKDSSKKTKKSVDAQNSNDESQKESKNKASKKSIEVDDVMETDEASEVSKVSKTKKKSTLDRITEMITKSPILEPLRNRPTRQVNLKASSSNASELSTCSISSNNSKKTKPNAKSSNLIETLNKIKDDNDENLNPEIDEKPKKVLRKKRAI</sequence>
<evidence type="ECO:0000256" key="5">
    <source>
        <dbReference type="ARBA" id="ARBA00022840"/>
    </source>
</evidence>
<feature type="region of interest" description="Disordered" evidence="11">
    <location>
        <begin position="549"/>
        <end position="739"/>
    </location>
</feature>
<feature type="coiled-coil region" evidence="10">
    <location>
        <begin position="852"/>
        <end position="886"/>
    </location>
</feature>
<proteinExistence type="inferred from homology"/>
<dbReference type="PANTHER" id="PTHR47970:SF29">
    <property type="entry name" value="KINESIN FAMILY MEMBER 20B"/>
    <property type="match status" value="1"/>
</dbReference>
<feature type="compositionally biased region" description="Basic and acidic residues" evidence="11">
    <location>
        <begin position="1314"/>
        <end position="1329"/>
    </location>
</feature>
<dbReference type="GO" id="GO:0007018">
    <property type="term" value="P:microtubule-based movement"/>
    <property type="evidence" value="ECO:0007669"/>
    <property type="project" value="InterPro"/>
</dbReference>
<evidence type="ECO:0000313" key="14">
    <source>
        <dbReference type="Proteomes" id="UP000276133"/>
    </source>
</evidence>
<dbReference type="EMBL" id="REGN01007082">
    <property type="protein sequence ID" value="RNA07330.1"/>
    <property type="molecule type" value="Genomic_DNA"/>
</dbReference>
<feature type="region of interest" description="Disordered" evidence="11">
    <location>
        <begin position="1"/>
        <end position="54"/>
    </location>
</feature>
<evidence type="ECO:0000256" key="6">
    <source>
        <dbReference type="ARBA" id="ARBA00023054"/>
    </source>
</evidence>
<comment type="caution">
    <text evidence="13">The sequence shown here is derived from an EMBL/GenBank/DDBJ whole genome shotgun (WGS) entry which is preliminary data.</text>
</comment>
<dbReference type="Gene3D" id="3.40.850.10">
    <property type="entry name" value="Kinesin motor domain"/>
    <property type="match status" value="1"/>
</dbReference>
<dbReference type="Pfam" id="PF00225">
    <property type="entry name" value="Kinesin"/>
    <property type="match status" value="1"/>
</dbReference>
<feature type="binding site" evidence="9">
    <location>
        <begin position="178"/>
        <end position="185"/>
    </location>
    <ligand>
        <name>ATP</name>
        <dbReference type="ChEBI" id="CHEBI:30616"/>
    </ligand>
</feature>
<keyword evidence="8" id="KW-0206">Cytoskeleton</keyword>
<dbReference type="GO" id="GO:0005634">
    <property type="term" value="C:nucleus"/>
    <property type="evidence" value="ECO:0007669"/>
    <property type="project" value="TreeGrafter"/>
</dbReference>
<evidence type="ECO:0000259" key="12">
    <source>
        <dbReference type="PROSITE" id="PS50067"/>
    </source>
</evidence>